<keyword evidence="3" id="KW-1185">Reference proteome</keyword>
<name>A0A4Y8PGI5_9BACT</name>
<dbReference type="RefSeq" id="WP_244232671.1">
    <property type="nucleotide sequence ID" value="NZ_LXQC01000090.1"/>
</dbReference>
<feature type="coiled-coil region" evidence="1">
    <location>
        <begin position="73"/>
        <end position="129"/>
    </location>
</feature>
<evidence type="ECO:0000313" key="3">
    <source>
        <dbReference type="Proteomes" id="UP000297713"/>
    </source>
</evidence>
<reference evidence="2 3" key="1">
    <citation type="submission" date="2016-05" db="EMBL/GenBank/DDBJ databases">
        <title>Diversity and Homogeneity among Thermoacidophilic Verrucomicrobia Methanotrophs Linked with Geographical Origin.</title>
        <authorList>
            <person name="Erikstad H.-A."/>
            <person name="Smestad N.B."/>
            <person name="Ceballos R.M."/>
            <person name="Birkeland N.-K."/>
        </authorList>
    </citation>
    <scope>NUCLEOTIDE SEQUENCE [LARGE SCALE GENOMIC DNA]</scope>
    <source>
        <strain evidence="2 3">Phi</strain>
    </source>
</reference>
<dbReference type="AlphaFoldDB" id="A0A4Y8PGI5"/>
<protein>
    <submittedName>
        <fullName evidence="2">Enzyme of heme biosynthesis</fullName>
    </submittedName>
</protein>
<comment type="caution">
    <text evidence="2">The sequence shown here is derived from an EMBL/GenBank/DDBJ whole genome shotgun (WGS) entry which is preliminary data.</text>
</comment>
<organism evidence="2 3">
    <name type="scientific">Methylacidiphilum caldifontis</name>
    <dbReference type="NCBI Taxonomy" id="2795386"/>
    <lineage>
        <taxon>Bacteria</taxon>
        <taxon>Pseudomonadati</taxon>
        <taxon>Verrucomicrobiota</taxon>
        <taxon>Methylacidiphilae</taxon>
        <taxon>Methylacidiphilales</taxon>
        <taxon>Methylacidiphilaceae</taxon>
        <taxon>Methylacidiphilum (ex Ratnadevi et al. 2023)</taxon>
    </lineage>
</organism>
<dbReference type="Proteomes" id="UP000297713">
    <property type="component" value="Unassembled WGS sequence"/>
</dbReference>
<accession>A0A4Y8PGI5</accession>
<gene>
    <name evidence="2" type="ORF">A7Q10_05295</name>
</gene>
<keyword evidence="1" id="KW-0175">Coiled coil</keyword>
<dbReference type="EMBL" id="LXQC01000090">
    <property type="protein sequence ID" value="TFE71148.1"/>
    <property type="molecule type" value="Genomic_DNA"/>
</dbReference>
<proteinExistence type="predicted"/>
<evidence type="ECO:0000313" key="2">
    <source>
        <dbReference type="EMBL" id="TFE71148.1"/>
    </source>
</evidence>
<evidence type="ECO:0000256" key="1">
    <source>
        <dbReference type="SAM" id="Coils"/>
    </source>
</evidence>
<sequence>MIFFLKILYKTLYLLMFKSINNYFTQLKPLSLILYPIFFFFLLFWGGCSGEEQAHFAENKIEQYKQNPTKENREEAQAALSELDASIHRLEAQISRETGETKRADQQRLSNLKKRRSKLNTDFTKAEAQTLLNDLKNFFQNPPLLDNQKDNKTQ</sequence>